<dbReference type="EMBL" id="CP014230">
    <property type="protein sequence ID" value="AMD93839.1"/>
    <property type="molecule type" value="Genomic_DNA"/>
</dbReference>
<feature type="domain" description="G" evidence="1">
    <location>
        <begin position="7"/>
        <end position="84"/>
    </location>
</feature>
<protein>
    <recommendedName>
        <fullName evidence="1">G domain-containing protein</fullName>
    </recommendedName>
</protein>
<dbReference type="InterPro" id="IPR006073">
    <property type="entry name" value="GTP-bd"/>
</dbReference>
<evidence type="ECO:0000313" key="2">
    <source>
        <dbReference type="EMBL" id="AMD93839.1"/>
    </source>
</evidence>
<dbReference type="RefSeq" id="WP_066608145.1">
    <property type="nucleotide sequence ID" value="NZ_CP014230.1"/>
</dbReference>
<gene>
    <name evidence="2" type="ORF">AXF15_12500</name>
</gene>
<name>A0A0X8JRT6_9BACT</name>
<sequence length="467" mass="52504">MKTIPVFAVIGHPNEGKSSVVATLVENDRIRISPVPGETVRAQEYPVIIDGEPCIVFVDTPGFQNPVQTLGWMRKHPMPEGKMVEAFLREHADDPGLEHERELLTPLTRGAGLIYVADASRPLRQVDLAEMEILRLTGCPRMAILNCKTGEEGFLEEWKNALRRHFNAVRMFNALAATFAERLRLLESLRVIEQDWEAALGRVIDAFVRDWERRNAECAALACEFLNRILDMREEAELDDPSRRKEMETRLTGRLEDRIRAEEARLHAEVCRLFRHDPRSFSLPGQSMLQEDLFSRTTWRVFGLSRTKLAAAAAAAGGAAGAVVDVAALGHSLGLFAAVGGAAAGLAALFQGERLVRKRVLGMEIGQRTVRVGPVSTVQWVYILLDRFLLHYWHVIHWAHARRDEDILPAEMEERGRLGLTSTWSGEDRKICAEYFRVGTDGNVSSPELEESLRRILERELGAMSSR</sequence>
<evidence type="ECO:0000259" key="1">
    <source>
        <dbReference type="Pfam" id="PF01926"/>
    </source>
</evidence>
<dbReference type="Pfam" id="PF11981">
    <property type="entry name" value="DUF3482"/>
    <property type="match status" value="1"/>
</dbReference>
<accession>A0A0X8JRT6</accession>
<dbReference type="SUPFAM" id="SSF52540">
    <property type="entry name" value="P-loop containing nucleoside triphosphate hydrolases"/>
    <property type="match status" value="1"/>
</dbReference>
<dbReference type="STRING" id="888061.AXF15_12500"/>
<dbReference type="Pfam" id="PF01926">
    <property type="entry name" value="MMR_HSR1"/>
    <property type="match status" value="1"/>
</dbReference>
<reference evidence="3" key="1">
    <citation type="submission" date="2016-02" db="EMBL/GenBank/DDBJ databases">
        <authorList>
            <person name="Holder M.E."/>
            <person name="Ajami N.J."/>
            <person name="Petrosino J.F."/>
        </authorList>
    </citation>
    <scope>NUCLEOTIDE SEQUENCE [LARGE SCALE GENOMIC DNA]</scope>
    <source>
        <strain evidence="3">DSM 12838</strain>
    </source>
</reference>
<dbReference type="Proteomes" id="UP000063964">
    <property type="component" value="Chromosome"/>
</dbReference>
<dbReference type="InterPro" id="IPR021871">
    <property type="entry name" value="DUF3482"/>
</dbReference>
<dbReference type="InterPro" id="IPR027417">
    <property type="entry name" value="P-loop_NTPase"/>
</dbReference>
<dbReference type="GO" id="GO:0005525">
    <property type="term" value="F:GTP binding"/>
    <property type="evidence" value="ECO:0007669"/>
    <property type="project" value="InterPro"/>
</dbReference>
<dbReference type="Gene3D" id="3.40.50.300">
    <property type="entry name" value="P-loop containing nucleotide triphosphate hydrolases"/>
    <property type="match status" value="1"/>
</dbReference>
<keyword evidence="3" id="KW-1185">Reference proteome</keyword>
<organism evidence="2 3">
    <name type="scientific">Desulfomicrobium orale DSM 12838</name>
    <dbReference type="NCBI Taxonomy" id="888061"/>
    <lineage>
        <taxon>Bacteria</taxon>
        <taxon>Pseudomonadati</taxon>
        <taxon>Thermodesulfobacteriota</taxon>
        <taxon>Desulfovibrionia</taxon>
        <taxon>Desulfovibrionales</taxon>
        <taxon>Desulfomicrobiaceae</taxon>
        <taxon>Desulfomicrobium</taxon>
    </lineage>
</organism>
<dbReference type="AlphaFoldDB" id="A0A0X8JRT6"/>
<dbReference type="KEGG" id="doa:AXF15_12500"/>
<evidence type="ECO:0000313" key="3">
    <source>
        <dbReference type="Proteomes" id="UP000063964"/>
    </source>
</evidence>
<proteinExistence type="predicted"/>